<organism evidence="2 3">
    <name type="scientific">Candidatus Roizmanbacteria bacterium RIFCSPLOWO2_01_FULL_40_42</name>
    <dbReference type="NCBI Taxonomy" id="1802066"/>
    <lineage>
        <taxon>Bacteria</taxon>
        <taxon>Candidatus Roizmaniibacteriota</taxon>
    </lineage>
</organism>
<name>A0A1F7J4M0_9BACT</name>
<proteinExistence type="predicted"/>
<dbReference type="Proteomes" id="UP000178558">
    <property type="component" value="Unassembled WGS sequence"/>
</dbReference>
<keyword evidence="1" id="KW-0472">Membrane</keyword>
<reference evidence="2 3" key="1">
    <citation type="journal article" date="2016" name="Nat. Commun.">
        <title>Thousands of microbial genomes shed light on interconnected biogeochemical processes in an aquifer system.</title>
        <authorList>
            <person name="Anantharaman K."/>
            <person name="Brown C.T."/>
            <person name="Hug L.A."/>
            <person name="Sharon I."/>
            <person name="Castelle C.J."/>
            <person name="Probst A.J."/>
            <person name="Thomas B.C."/>
            <person name="Singh A."/>
            <person name="Wilkins M.J."/>
            <person name="Karaoz U."/>
            <person name="Brodie E.L."/>
            <person name="Williams K.H."/>
            <person name="Hubbard S.S."/>
            <person name="Banfield J.F."/>
        </authorList>
    </citation>
    <scope>NUCLEOTIDE SEQUENCE [LARGE SCALE GENOMIC DNA]</scope>
</reference>
<protein>
    <submittedName>
        <fullName evidence="2">Uncharacterized protein</fullName>
    </submittedName>
</protein>
<evidence type="ECO:0000256" key="1">
    <source>
        <dbReference type="SAM" id="Phobius"/>
    </source>
</evidence>
<keyword evidence="1" id="KW-0812">Transmembrane</keyword>
<evidence type="ECO:0000313" key="3">
    <source>
        <dbReference type="Proteomes" id="UP000178558"/>
    </source>
</evidence>
<feature type="transmembrane region" description="Helical" evidence="1">
    <location>
        <begin position="78"/>
        <end position="98"/>
    </location>
</feature>
<keyword evidence="1" id="KW-1133">Transmembrane helix</keyword>
<dbReference type="AlphaFoldDB" id="A0A1F7J4M0"/>
<evidence type="ECO:0000313" key="2">
    <source>
        <dbReference type="EMBL" id="OGK50561.1"/>
    </source>
</evidence>
<dbReference type="EMBL" id="MGAQ01000015">
    <property type="protein sequence ID" value="OGK50561.1"/>
    <property type="molecule type" value="Genomic_DNA"/>
</dbReference>
<gene>
    <name evidence="2" type="ORF">A3B50_02145</name>
</gene>
<feature type="transmembrane region" description="Helical" evidence="1">
    <location>
        <begin position="216"/>
        <end position="235"/>
    </location>
</feature>
<comment type="caution">
    <text evidence="2">The sequence shown here is derived from an EMBL/GenBank/DDBJ whole genome shotgun (WGS) entry which is preliminary data.</text>
</comment>
<sequence length="236" mass="25253">MDVLELLGSVNKVSIFFFILTLGVLGYEFYLFQKEKKKKEKPKIPTFNPSRVVQAHNYTPAPSSENEKPKTLKKHKNLAVMIAVTLIAFLGVILFVTIQSTQTPEEVPPPIRTRADVNVTEGPSPEITQEALFVTPTPTDVVLAENVTPTVTGVPIESITPTTPPVGGPETTTGTPTVTLISTSASATLTPTKAAVASVSSPTPTTPQTLPVAATVQPQLFILLLGALTVFFSILY</sequence>
<feature type="transmembrane region" description="Helical" evidence="1">
    <location>
        <begin position="13"/>
        <end position="32"/>
    </location>
</feature>
<accession>A0A1F7J4M0</accession>